<evidence type="ECO:0000256" key="1">
    <source>
        <dbReference type="ARBA" id="ARBA00012417"/>
    </source>
</evidence>
<dbReference type="SUPFAM" id="SSF48019">
    <property type="entry name" value="post-AAA+ oligomerization domain-like"/>
    <property type="match status" value="1"/>
</dbReference>
<protein>
    <recommendedName>
        <fullName evidence="2">DNA polymerase III subunit delta</fullName>
        <ecNumber evidence="1">2.7.7.7</ecNumber>
    </recommendedName>
</protein>
<evidence type="ECO:0000256" key="8">
    <source>
        <dbReference type="ARBA" id="ARBA00049244"/>
    </source>
</evidence>
<evidence type="ECO:0000256" key="7">
    <source>
        <dbReference type="ARBA" id="ARBA00034754"/>
    </source>
</evidence>
<dbReference type="PANTHER" id="PTHR34388:SF1">
    <property type="entry name" value="DNA POLYMERASE III SUBUNIT DELTA"/>
    <property type="match status" value="1"/>
</dbReference>
<evidence type="ECO:0000256" key="2">
    <source>
        <dbReference type="ARBA" id="ARBA00017703"/>
    </source>
</evidence>
<organism evidence="11 12">
    <name type="scientific">Spiroplasma chinense</name>
    <dbReference type="NCBI Taxonomy" id="216932"/>
    <lineage>
        <taxon>Bacteria</taxon>
        <taxon>Bacillati</taxon>
        <taxon>Mycoplasmatota</taxon>
        <taxon>Mollicutes</taxon>
        <taxon>Entomoplasmatales</taxon>
        <taxon>Spiroplasmataceae</taxon>
        <taxon>Spiroplasma</taxon>
    </lineage>
</organism>
<dbReference type="InterPro" id="IPR048466">
    <property type="entry name" value="DNA_pol3_delta-like_C"/>
</dbReference>
<dbReference type="Pfam" id="PF06144">
    <property type="entry name" value="DNA_pol3_delta"/>
    <property type="match status" value="1"/>
</dbReference>
<dbReference type="GO" id="GO:0009360">
    <property type="term" value="C:DNA polymerase III complex"/>
    <property type="evidence" value="ECO:0007669"/>
    <property type="project" value="InterPro"/>
</dbReference>
<evidence type="ECO:0000256" key="6">
    <source>
        <dbReference type="ARBA" id="ARBA00022932"/>
    </source>
</evidence>
<sequence>MFFIHSEDKFLIKKQLDKLIGMLNKENEYEVYSYSLIEDSIKEIYEEINTYSLFNSKKIIIISDCWFVNESKVKLHKDFDNSFIEKILANNNEDIEVFMTLNSEKFSKKLKIAKLVESNTKVMKLDSPNYDQRKQLICKKLEKNNISYDNQAIELFLNSIGSDLGVLDNEMSKLISLNKHITEELIKENVAKYSTFDVFEIATSFITNDLNKFLKGWESYIETNSNTFSFLALLSSQFTVLRNALVLKSMNYANAQIASTLGQNPYRVQKLLQENRLDIKGINGKIKALYELEKNIKEGVVDSRIIPEFELIKMFRK</sequence>
<keyword evidence="4" id="KW-0548">Nucleotidyltransferase</keyword>
<dbReference type="GO" id="GO:0003677">
    <property type="term" value="F:DNA binding"/>
    <property type="evidence" value="ECO:0007669"/>
    <property type="project" value="InterPro"/>
</dbReference>
<dbReference type="Gene3D" id="1.10.8.60">
    <property type="match status" value="1"/>
</dbReference>
<proteinExistence type="inferred from homology"/>
<dbReference type="EMBL" id="CP043026">
    <property type="protein sequence ID" value="QEH61892.1"/>
    <property type="molecule type" value="Genomic_DNA"/>
</dbReference>
<evidence type="ECO:0000313" key="12">
    <source>
        <dbReference type="Proteomes" id="UP000323144"/>
    </source>
</evidence>
<gene>
    <name evidence="11" type="primary">holA</name>
    <name evidence="11" type="ORF">SCHIN_v1c06950</name>
</gene>
<comment type="similarity">
    <text evidence="7">Belongs to the DNA polymerase HolA subunit family.</text>
</comment>
<dbReference type="InterPro" id="IPR010372">
    <property type="entry name" value="DNA_pol3_delta_N"/>
</dbReference>
<evidence type="ECO:0000256" key="4">
    <source>
        <dbReference type="ARBA" id="ARBA00022695"/>
    </source>
</evidence>
<feature type="domain" description="DNA polymerase III delta N-terminal" evidence="9">
    <location>
        <begin position="7"/>
        <end position="124"/>
    </location>
</feature>
<evidence type="ECO:0000259" key="9">
    <source>
        <dbReference type="Pfam" id="PF06144"/>
    </source>
</evidence>
<dbReference type="Gene3D" id="1.20.272.10">
    <property type="match status" value="1"/>
</dbReference>
<keyword evidence="6" id="KW-0239">DNA-directed DNA polymerase</keyword>
<keyword evidence="5" id="KW-0235">DNA replication</keyword>
<feature type="domain" description="DNA polymerase III delta subunit-like C-terminal" evidence="10">
    <location>
        <begin position="197"/>
        <end position="313"/>
    </location>
</feature>
<dbReference type="AlphaFoldDB" id="A0A5B9Y720"/>
<dbReference type="Pfam" id="PF21694">
    <property type="entry name" value="DNA_pol3_delta_C"/>
    <property type="match status" value="1"/>
</dbReference>
<evidence type="ECO:0000313" key="11">
    <source>
        <dbReference type="EMBL" id="QEH61892.1"/>
    </source>
</evidence>
<evidence type="ECO:0000256" key="5">
    <source>
        <dbReference type="ARBA" id="ARBA00022705"/>
    </source>
</evidence>
<keyword evidence="12" id="KW-1185">Reference proteome</keyword>
<accession>A0A5B9Y720</accession>
<comment type="catalytic activity">
    <reaction evidence="8">
        <text>DNA(n) + a 2'-deoxyribonucleoside 5'-triphosphate = DNA(n+1) + diphosphate</text>
        <dbReference type="Rhea" id="RHEA:22508"/>
        <dbReference type="Rhea" id="RHEA-COMP:17339"/>
        <dbReference type="Rhea" id="RHEA-COMP:17340"/>
        <dbReference type="ChEBI" id="CHEBI:33019"/>
        <dbReference type="ChEBI" id="CHEBI:61560"/>
        <dbReference type="ChEBI" id="CHEBI:173112"/>
        <dbReference type="EC" id="2.7.7.7"/>
    </reaction>
</comment>
<evidence type="ECO:0000256" key="3">
    <source>
        <dbReference type="ARBA" id="ARBA00022679"/>
    </source>
</evidence>
<dbReference type="PANTHER" id="PTHR34388">
    <property type="entry name" value="DNA POLYMERASE III SUBUNIT DELTA"/>
    <property type="match status" value="1"/>
</dbReference>
<keyword evidence="3" id="KW-0808">Transferase</keyword>
<name>A0A5B9Y720_9MOLU</name>
<dbReference type="GO" id="GO:0003887">
    <property type="term" value="F:DNA-directed DNA polymerase activity"/>
    <property type="evidence" value="ECO:0007669"/>
    <property type="project" value="UniProtKB-KW"/>
</dbReference>
<dbReference type="InterPro" id="IPR027417">
    <property type="entry name" value="P-loop_NTPase"/>
</dbReference>
<dbReference type="NCBIfam" id="TIGR01128">
    <property type="entry name" value="holA"/>
    <property type="match status" value="1"/>
</dbReference>
<dbReference type="Proteomes" id="UP000323144">
    <property type="component" value="Chromosome"/>
</dbReference>
<reference evidence="11 12" key="1">
    <citation type="submission" date="2019-08" db="EMBL/GenBank/DDBJ databases">
        <title>Complete genome sequence of Spiroplasma chinense CCH (DSM 19755).</title>
        <authorList>
            <person name="Shen H.-Y."/>
            <person name="Lin Y.-C."/>
            <person name="Chou L."/>
            <person name="Kuo C.-H."/>
        </authorList>
    </citation>
    <scope>NUCLEOTIDE SEQUENCE [LARGE SCALE GENOMIC DNA]</scope>
    <source>
        <strain evidence="11 12">CCH</strain>
    </source>
</reference>
<dbReference type="Gene3D" id="3.40.50.300">
    <property type="entry name" value="P-loop containing nucleotide triphosphate hydrolases"/>
    <property type="match status" value="1"/>
</dbReference>
<dbReference type="RefSeq" id="WP_166508270.1">
    <property type="nucleotide sequence ID" value="NZ_CP043026.1"/>
</dbReference>
<dbReference type="KEGG" id="schi:SCHIN_v1c06950"/>
<dbReference type="InterPro" id="IPR005790">
    <property type="entry name" value="DNA_polIII_delta"/>
</dbReference>
<evidence type="ECO:0000259" key="10">
    <source>
        <dbReference type="Pfam" id="PF21694"/>
    </source>
</evidence>
<dbReference type="GO" id="GO:0006261">
    <property type="term" value="P:DNA-templated DNA replication"/>
    <property type="evidence" value="ECO:0007669"/>
    <property type="project" value="TreeGrafter"/>
</dbReference>
<dbReference type="EC" id="2.7.7.7" evidence="1"/>
<dbReference type="SUPFAM" id="SSF52540">
    <property type="entry name" value="P-loop containing nucleoside triphosphate hydrolases"/>
    <property type="match status" value="1"/>
</dbReference>
<dbReference type="InterPro" id="IPR008921">
    <property type="entry name" value="DNA_pol3_clamp-load_cplx_C"/>
</dbReference>